<keyword evidence="3" id="KW-1185">Reference proteome</keyword>
<gene>
    <name evidence="2" type="ORF">GCM10007416_12210</name>
</gene>
<feature type="transmembrane region" description="Helical" evidence="1">
    <location>
        <begin position="82"/>
        <end position="100"/>
    </location>
</feature>
<keyword evidence="1" id="KW-1133">Transmembrane helix</keyword>
<dbReference type="Proteomes" id="UP000617979">
    <property type="component" value="Unassembled WGS sequence"/>
</dbReference>
<dbReference type="EMBL" id="BMEX01000003">
    <property type="protein sequence ID" value="GGA40788.1"/>
    <property type="molecule type" value="Genomic_DNA"/>
</dbReference>
<evidence type="ECO:0000313" key="3">
    <source>
        <dbReference type="Proteomes" id="UP000617979"/>
    </source>
</evidence>
<accession>A0ABQ1GBW4</accession>
<protein>
    <recommendedName>
        <fullName evidence="4">Transmembrane protein</fullName>
    </recommendedName>
</protein>
<comment type="caution">
    <text evidence="2">The sequence shown here is derived from an EMBL/GenBank/DDBJ whole genome shotgun (WGS) entry which is preliminary data.</text>
</comment>
<feature type="transmembrane region" description="Helical" evidence="1">
    <location>
        <begin position="12"/>
        <end position="31"/>
    </location>
</feature>
<evidence type="ECO:0008006" key="4">
    <source>
        <dbReference type="Google" id="ProtNLM"/>
    </source>
</evidence>
<proteinExistence type="predicted"/>
<evidence type="ECO:0000256" key="1">
    <source>
        <dbReference type="SAM" id="Phobius"/>
    </source>
</evidence>
<keyword evidence="1" id="KW-0812">Transmembrane</keyword>
<name>A0ABQ1GBW4_9BACL</name>
<reference evidence="3" key="1">
    <citation type="journal article" date="2019" name="Int. J. Syst. Evol. Microbiol.">
        <title>The Global Catalogue of Microorganisms (GCM) 10K type strain sequencing project: providing services to taxonomists for standard genome sequencing and annotation.</title>
        <authorList>
            <consortium name="The Broad Institute Genomics Platform"/>
            <consortium name="The Broad Institute Genome Sequencing Center for Infectious Disease"/>
            <person name="Wu L."/>
            <person name="Ma J."/>
        </authorList>
    </citation>
    <scope>NUCLEOTIDE SEQUENCE [LARGE SCALE GENOMIC DNA]</scope>
    <source>
        <strain evidence="3">CGMCC 1.12404</strain>
    </source>
</reference>
<sequence length="115" mass="13681">MTMYGNRRCNLFTYFFLVLLLLYTSIALLYIEDDRHLLNKSPILSSFRLHYQIVGNHLKLPVKMQWIKKPVSYVHIYPVNPIILVTLPIVFVLDIICIWMKRLFLMPTKFTSAYV</sequence>
<keyword evidence="1" id="KW-0472">Membrane</keyword>
<evidence type="ECO:0000313" key="2">
    <source>
        <dbReference type="EMBL" id="GGA40788.1"/>
    </source>
</evidence>
<organism evidence="2 3">
    <name type="scientific">Kroppenstedtia guangzhouensis</name>
    <dbReference type="NCBI Taxonomy" id="1274356"/>
    <lineage>
        <taxon>Bacteria</taxon>
        <taxon>Bacillati</taxon>
        <taxon>Bacillota</taxon>
        <taxon>Bacilli</taxon>
        <taxon>Bacillales</taxon>
        <taxon>Thermoactinomycetaceae</taxon>
        <taxon>Kroppenstedtia</taxon>
    </lineage>
</organism>